<dbReference type="PANTHER" id="PTHR43357:SF4">
    <property type="entry name" value="INNER MEMBRANE ABC TRANSPORTER PERMEASE PROTEIN YDCV"/>
    <property type="match status" value="1"/>
</dbReference>
<organism evidence="10 11">
    <name type="scientific">Enhydrobacter aerosaccus</name>
    <dbReference type="NCBI Taxonomy" id="225324"/>
    <lineage>
        <taxon>Bacteria</taxon>
        <taxon>Pseudomonadati</taxon>
        <taxon>Pseudomonadota</taxon>
        <taxon>Alphaproteobacteria</taxon>
        <taxon>Hyphomicrobiales</taxon>
        <taxon>Enhydrobacter</taxon>
    </lineage>
</organism>
<dbReference type="RefSeq" id="WP_218191248.1">
    <property type="nucleotide sequence ID" value="NZ_FUWJ01000008.1"/>
</dbReference>
<dbReference type="Proteomes" id="UP000190092">
    <property type="component" value="Unassembled WGS sequence"/>
</dbReference>
<proteinExistence type="inferred from homology"/>
<evidence type="ECO:0000256" key="4">
    <source>
        <dbReference type="ARBA" id="ARBA00022519"/>
    </source>
</evidence>
<feature type="domain" description="ABC transmembrane type-1" evidence="9">
    <location>
        <begin position="90"/>
        <end position="300"/>
    </location>
</feature>
<dbReference type="Gene3D" id="1.10.3720.10">
    <property type="entry name" value="MetI-like"/>
    <property type="match status" value="2"/>
</dbReference>
<evidence type="ECO:0000256" key="3">
    <source>
        <dbReference type="ARBA" id="ARBA00022475"/>
    </source>
</evidence>
<gene>
    <name evidence="10" type="ORF">SAMN02745126_04674</name>
</gene>
<protein>
    <submittedName>
        <fullName evidence="10">Iron(III) transport system permease protein</fullName>
    </submittedName>
</protein>
<dbReference type="AlphaFoldDB" id="A0A1T4SHD4"/>
<dbReference type="GO" id="GO:0055085">
    <property type="term" value="P:transmembrane transport"/>
    <property type="evidence" value="ECO:0007669"/>
    <property type="project" value="InterPro"/>
</dbReference>
<evidence type="ECO:0000256" key="5">
    <source>
        <dbReference type="ARBA" id="ARBA00022692"/>
    </source>
</evidence>
<evidence type="ECO:0000256" key="8">
    <source>
        <dbReference type="RuleBase" id="RU363032"/>
    </source>
</evidence>
<feature type="transmembrane region" description="Helical" evidence="8">
    <location>
        <begin position="179"/>
        <end position="199"/>
    </location>
</feature>
<evidence type="ECO:0000259" key="9">
    <source>
        <dbReference type="PROSITE" id="PS50928"/>
    </source>
</evidence>
<reference evidence="11" key="1">
    <citation type="submission" date="2017-02" db="EMBL/GenBank/DDBJ databases">
        <authorList>
            <person name="Varghese N."/>
            <person name="Submissions S."/>
        </authorList>
    </citation>
    <scope>NUCLEOTIDE SEQUENCE [LARGE SCALE GENOMIC DNA]</scope>
    <source>
        <strain evidence="11">ATCC 27094</strain>
    </source>
</reference>
<comment type="subcellular location">
    <subcellularLocation>
        <location evidence="1">Cell inner membrane</location>
        <topology evidence="1">Multi-pass membrane protein</topology>
    </subcellularLocation>
    <subcellularLocation>
        <location evidence="8">Cell membrane</location>
        <topology evidence="8">Multi-pass membrane protein</topology>
    </subcellularLocation>
</comment>
<keyword evidence="5 8" id="KW-0812">Transmembrane</keyword>
<keyword evidence="7 8" id="KW-0472">Membrane</keyword>
<name>A0A1T4SHD4_9HYPH</name>
<dbReference type="GO" id="GO:0005886">
    <property type="term" value="C:plasma membrane"/>
    <property type="evidence" value="ECO:0007669"/>
    <property type="project" value="UniProtKB-SubCell"/>
</dbReference>
<keyword evidence="2 8" id="KW-0813">Transport</keyword>
<feature type="transmembrane region" description="Helical" evidence="8">
    <location>
        <begin position="451"/>
        <end position="473"/>
    </location>
</feature>
<accession>A0A1T4SHD4</accession>
<dbReference type="STRING" id="225324.SAMN02745126_04674"/>
<evidence type="ECO:0000313" key="10">
    <source>
        <dbReference type="EMBL" id="SKA27595.1"/>
    </source>
</evidence>
<feature type="transmembrane region" description="Helical" evidence="8">
    <location>
        <begin position="559"/>
        <end position="576"/>
    </location>
</feature>
<keyword evidence="11" id="KW-1185">Reference proteome</keyword>
<dbReference type="InterPro" id="IPR000515">
    <property type="entry name" value="MetI-like"/>
</dbReference>
<feature type="transmembrane region" description="Helical" evidence="8">
    <location>
        <begin position="279"/>
        <end position="299"/>
    </location>
</feature>
<evidence type="ECO:0000256" key="2">
    <source>
        <dbReference type="ARBA" id="ARBA00022448"/>
    </source>
</evidence>
<feature type="transmembrane region" description="Helical" evidence="8">
    <location>
        <begin position="332"/>
        <end position="361"/>
    </location>
</feature>
<evidence type="ECO:0000256" key="7">
    <source>
        <dbReference type="ARBA" id="ARBA00023136"/>
    </source>
</evidence>
<feature type="domain" description="ABC transmembrane type-1" evidence="9">
    <location>
        <begin position="385"/>
        <end position="577"/>
    </location>
</feature>
<dbReference type="EMBL" id="FUWJ01000008">
    <property type="protein sequence ID" value="SKA27595.1"/>
    <property type="molecule type" value="Genomic_DNA"/>
</dbReference>
<feature type="transmembrane region" description="Helical" evidence="8">
    <location>
        <begin position="381"/>
        <end position="411"/>
    </location>
</feature>
<feature type="transmembrane region" description="Helical" evidence="8">
    <location>
        <begin position="87"/>
        <end position="116"/>
    </location>
</feature>
<feature type="transmembrane region" description="Helical" evidence="8">
    <location>
        <begin position="39"/>
        <end position="59"/>
    </location>
</feature>
<evidence type="ECO:0000313" key="11">
    <source>
        <dbReference type="Proteomes" id="UP000190092"/>
    </source>
</evidence>
<keyword evidence="6 8" id="KW-1133">Transmembrane helix</keyword>
<dbReference type="PANTHER" id="PTHR43357">
    <property type="entry name" value="INNER MEMBRANE ABC TRANSPORTER PERMEASE PROTEIN YDCV"/>
    <property type="match status" value="1"/>
</dbReference>
<feature type="transmembrane region" description="Helical" evidence="8">
    <location>
        <begin position="220"/>
        <end position="242"/>
    </location>
</feature>
<feature type="transmembrane region" description="Helical" evidence="8">
    <location>
        <begin position="423"/>
        <end position="445"/>
    </location>
</feature>
<sequence length="588" mass="64879">MGSAALWQRSDRATVAGALPLQADLPLARVRRLGRPAGIAALLLLLGFLSVYPMAMLLYGSLHSTPPGMAGEFNLDGYASLLTQANLIVLANTVGISLVKTVLSIALAILLAWIIARTDTPGRGLLEVLITLPFFIPPILTATAWAMLGNAQVGTINLFWRWLTGSDGTLVDVYSYGGVIWHMMQYSTPFIFLFVVDAFRAMDPSLEESSRMSGATRWQTFWRITFVLMLPVTTSAFILSFIRGMESFESAVFFGTPVGINVITTAIYDSITQRGQPDYQFATSLGFAAMVLMFLLLVLQSRLLKGRSFTTVTGKGYAPNVTRLGGLRWMTFGICVAFVVATVVMPIGQLLLSSFFQFFGFYQLDMLTLDHYRAIWTNDEFWSALANTMLLGFAGATATMALGAIVAYITTRTTWPGRRLIDLMAWLPWMMPGMVLGVGFLWGFATLPHEIPIYGTLWALFLAYVALGTPVSVRVMSGAYQQIARDIEECSRVHGAGWWQTLVRILIALAWPAFAVGWVLVFFGIMRELSASILLYAPGTSVLSVTMLKMWVGGKPEEVSVIGLFMLALVLLFRWVQLRFIKSRLNTL</sequence>
<keyword evidence="4" id="KW-0997">Cell inner membrane</keyword>
<dbReference type="CDD" id="cd06261">
    <property type="entry name" value="TM_PBP2"/>
    <property type="match status" value="2"/>
</dbReference>
<dbReference type="SUPFAM" id="SSF161098">
    <property type="entry name" value="MetI-like"/>
    <property type="match status" value="2"/>
</dbReference>
<feature type="transmembrane region" description="Helical" evidence="8">
    <location>
        <begin position="502"/>
        <end position="525"/>
    </location>
</feature>
<dbReference type="Pfam" id="PF00528">
    <property type="entry name" value="BPD_transp_1"/>
    <property type="match status" value="2"/>
</dbReference>
<evidence type="ECO:0000256" key="1">
    <source>
        <dbReference type="ARBA" id="ARBA00004429"/>
    </source>
</evidence>
<dbReference type="PROSITE" id="PS50928">
    <property type="entry name" value="ABC_TM1"/>
    <property type="match status" value="2"/>
</dbReference>
<keyword evidence="3" id="KW-1003">Cell membrane</keyword>
<dbReference type="InterPro" id="IPR035906">
    <property type="entry name" value="MetI-like_sf"/>
</dbReference>
<evidence type="ECO:0000256" key="6">
    <source>
        <dbReference type="ARBA" id="ARBA00022989"/>
    </source>
</evidence>
<feature type="transmembrane region" description="Helical" evidence="8">
    <location>
        <begin position="128"/>
        <end position="148"/>
    </location>
</feature>
<comment type="similarity">
    <text evidence="8">Belongs to the binding-protein-dependent transport system permease family.</text>
</comment>